<sequence length="158" mass="16922">MHAPVKAGGLLSASEGPVRQRALRLYQRRFKINPPLSPAPATPGLLRAPFEGSPLAPRPQEPTGKVDSHGRTAVSRHTGGAGSLRRPEPWGKGCLSQRFLAHCLEARTRAGRSLRASCRPTPASRQLPHSPVPLSLSRSQACTGSTPLTLFARAYRAP</sequence>
<organism evidence="2 3">
    <name type="scientific">Rousettus aegyptiacus</name>
    <name type="common">Egyptian fruit bat</name>
    <name type="synonym">Pteropus aegyptiacus</name>
    <dbReference type="NCBI Taxonomy" id="9407"/>
    <lineage>
        <taxon>Eukaryota</taxon>
        <taxon>Metazoa</taxon>
        <taxon>Chordata</taxon>
        <taxon>Craniata</taxon>
        <taxon>Vertebrata</taxon>
        <taxon>Euteleostomi</taxon>
        <taxon>Mammalia</taxon>
        <taxon>Eutheria</taxon>
        <taxon>Laurasiatheria</taxon>
        <taxon>Chiroptera</taxon>
        <taxon>Yinpterochiroptera</taxon>
        <taxon>Pteropodoidea</taxon>
        <taxon>Pteropodidae</taxon>
        <taxon>Rousettinae</taxon>
        <taxon>Rousettus</taxon>
    </lineage>
</organism>
<keyword evidence="3" id="KW-1185">Reference proteome</keyword>
<dbReference type="Proteomes" id="UP000593571">
    <property type="component" value="Unassembled WGS sequence"/>
</dbReference>
<name>A0A7J8BFB2_ROUAE</name>
<gene>
    <name evidence="2" type="ORF">HJG63_009798</name>
</gene>
<feature type="region of interest" description="Disordered" evidence="1">
    <location>
        <begin position="34"/>
        <end position="88"/>
    </location>
</feature>
<accession>A0A7J8BFB2</accession>
<feature type="region of interest" description="Disordered" evidence="1">
    <location>
        <begin position="115"/>
        <end position="141"/>
    </location>
</feature>
<protein>
    <submittedName>
        <fullName evidence="2">Uncharacterized protein</fullName>
    </submittedName>
</protein>
<evidence type="ECO:0000313" key="2">
    <source>
        <dbReference type="EMBL" id="KAF6397136.1"/>
    </source>
</evidence>
<dbReference type="EMBL" id="JACASE010000017">
    <property type="protein sequence ID" value="KAF6397136.1"/>
    <property type="molecule type" value="Genomic_DNA"/>
</dbReference>
<dbReference type="AlphaFoldDB" id="A0A7J8BFB2"/>
<evidence type="ECO:0000313" key="3">
    <source>
        <dbReference type="Proteomes" id="UP000593571"/>
    </source>
</evidence>
<comment type="caution">
    <text evidence="2">The sequence shown here is derived from an EMBL/GenBank/DDBJ whole genome shotgun (WGS) entry which is preliminary data.</text>
</comment>
<proteinExistence type="predicted"/>
<reference evidence="2 3" key="1">
    <citation type="journal article" date="2020" name="Nature">
        <title>Six reference-quality genomes reveal evolution of bat adaptations.</title>
        <authorList>
            <person name="Jebb D."/>
            <person name="Huang Z."/>
            <person name="Pippel M."/>
            <person name="Hughes G.M."/>
            <person name="Lavrichenko K."/>
            <person name="Devanna P."/>
            <person name="Winkler S."/>
            <person name="Jermiin L.S."/>
            <person name="Skirmuntt E.C."/>
            <person name="Katzourakis A."/>
            <person name="Burkitt-Gray L."/>
            <person name="Ray D.A."/>
            <person name="Sullivan K.A.M."/>
            <person name="Roscito J.G."/>
            <person name="Kirilenko B.M."/>
            <person name="Davalos L.M."/>
            <person name="Corthals A.P."/>
            <person name="Power M.L."/>
            <person name="Jones G."/>
            <person name="Ransome R.D."/>
            <person name="Dechmann D.K.N."/>
            <person name="Locatelli A.G."/>
            <person name="Puechmaille S.J."/>
            <person name="Fedrigo O."/>
            <person name="Jarvis E.D."/>
            <person name="Hiller M."/>
            <person name="Vernes S.C."/>
            <person name="Myers E.W."/>
            <person name="Teeling E.C."/>
        </authorList>
    </citation>
    <scope>NUCLEOTIDE SEQUENCE [LARGE SCALE GENOMIC DNA]</scope>
    <source>
        <strain evidence="2">MRouAeg1</strain>
        <tissue evidence="2">Muscle</tissue>
    </source>
</reference>
<evidence type="ECO:0000256" key="1">
    <source>
        <dbReference type="SAM" id="MobiDB-lite"/>
    </source>
</evidence>